<feature type="non-terminal residue" evidence="2">
    <location>
        <position position="1"/>
    </location>
</feature>
<name>A0ABN8I6A5_9NEOP</name>
<keyword evidence="3" id="KW-1185">Reference proteome</keyword>
<dbReference type="EMBL" id="OW152831">
    <property type="protein sequence ID" value="CAH2049468.1"/>
    <property type="molecule type" value="Genomic_DNA"/>
</dbReference>
<protein>
    <submittedName>
        <fullName evidence="2">Uncharacterized protein</fullName>
    </submittedName>
</protein>
<gene>
    <name evidence="2" type="ORF">IPOD504_LOCUS6843</name>
</gene>
<dbReference type="Proteomes" id="UP000837857">
    <property type="component" value="Chromosome 19"/>
</dbReference>
<evidence type="ECO:0000256" key="1">
    <source>
        <dbReference type="SAM" id="MobiDB-lite"/>
    </source>
</evidence>
<feature type="compositionally biased region" description="Basic and acidic residues" evidence="1">
    <location>
        <begin position="7"/>
        <end position="17"/>
    </location>
</feature>
<evidence type="ECO:0000313" key="2">
    <source>
        <dbReference type="EMBL" id="CAH2049468.1"/>
    </source>
</evidence>
<sequence>MFNRNAMDAHRIRRDGAPRTGPVDGTAAREKFVHGDNKSRPPQRERRCRVRSNFTTTEGLLCIAGSAKNKKKQRVSGTPRCNSCRHRLLIKPASALDPRLIVNRAGGCGDAAQARLTGGWSASGAKFRETAGNCETMRCES</sequence>
<organism evidence="2 3">
    <name type="scientific">Iphiclides podalirius</name>
    <name type="common">scarce swallowtail</name>
    <dbReference type="NCBI Taxonomy" id="110791"/>
    <lineage>
        <taxon>Eukaryota</taxon>
        <taxon>Metazoa</taxon>
        <taxon>Ecdysozoa</taxon>
        <taxon>Arthropoda</taxon>
        <taxon>Hexapoda</taxon>
        <taxon>Insecta</taxon>
        <taxon>Pterygota</taxon>
        <taxon>Neoptera</taxon>
        <taxon>Endopterygota</taxon>
        <taxon>Lepidoptera</taxon>
        <taxon>Glossata</taxon>
        <taxon>Ditrysia</taxon>
        <taxon>Papilionoidea</taxon>
        <taxon>Papilionidae</taxon>
        <taxon>Papilioninae</taxon>
        <taxon>Iphiclides</taxon>
    </lineage>
</organism>
<proteinExistence type="predicted"/>
<reference evidence="2" key="1">
    <citation type="submission" date="2022-03" db="EMBL/GenBank/DDBJ databases">
        <authorList>
            <person name="Martin H S."/>
        </authorList>
    </citation>
    <scope>NUCLEOTIDE SEQUENCE</scope>
</reference>
<feature type="region of interest" description="Disordered" evidence="1">
    <location>
        <begin position="1"/>
        <end position="47"/>
    </location>
</feature>
<accession>A0ABN8I6A5</accession>
<feature type="compositionally biased region" description="Basic and acidic residues" evidence="1">
    <location>
        <begin position="27"/>
        <end position="45"/>
    </location>
</feature>
<evidence type="ECO:0000313" key="3">
    <source>
        <dbReference type="Proteomes" id="UP000837857"/>
    </source>
</evidence>